<sequence length="343" mass="39076">MQRMRMKIKTALVLLSLPLAIVSCKKEEKKAVETTAKPTADSIKTAKAEDKIDYSNFNIYSISLISSAQKDALADVFISVSDIYTEPHSIQEDVFKNQKNVPYEQLQYLELDPQHRKKMLDGLHLTENDSLYLYNYEFNRLQKLPLHKLKAVAYLDTYSMEGNEVDPASYMVGFQLAARQNNDIYDQYNNAVAYFGNKNPFIEGKMKPFAWKKSSPDVSKKYFGASKLKAGNTYQAQYENLTYYLQEYLEDDIVMERKLAVINDRNEKTFEKTITIAGSDGAEFSPLNGIGTDGANAMQWTGYLFKGKPPVAFGFMVQSFGCPSITFLDKNEKDLTINCDNRH</sequence>
<protein>
    <submittedName>
        <fullName evidence="1">Uncharacterized protein</fullName>
    </submittedName>
</protein>
<comment type="caution">
    <text evidence="1">The sequence shown here is derived from an EMBL/GenBank/DDBJ whole genome shotgun (WGS) entry which is preliminary data.</text>
</comment>
<evidence type="ECO:0000313" key="1">
    <source>
        <dbReference type="EMBL" id="MEE6126853.1"/>
    </source>
</evidence>
<gene>
    <name evidence="1" type="ORF">V2E39_05550</name>
</gene>
<accession>A0ABU7QWB1</accession>
<evidence type="ECO:0000313" key="2">
    <source>
        <dbReference type="Proteomes" id="UP001350005"/>
    </source>
</evidence>
<dbReference type="EMBL" id="JAZGJU010000008">
    <property type="protein sequence ID" value="MEE6126853.1"/>
    <property type="molecule type" value="Genomic_DNA"/>
</dbReference>
<organism evidence="1 2">
    <name type="scientific">Chryseobacterium arthrosphaerae</name>
    <dbReference type="NCBI Taxonomy" id="651561"/>
    <lineage>
        <taxon>Bacteria</taxon>
        <taxon>Pseudomonadati</taxon>
        <taxon>Bacteroidota</taxon>
        <taxon>Flavobacteriia</taxon>
        <taxon>Flavobacteriales</taxon>
        <taxon>Weeksellaceae</taxon>
        <taxon>Chryseobacterium group</taxon>
        <taxon>Chryseobacterium</taxon>
    </lineage>
</organism>
<proteinExistence type="predicted"/>
<dbReference type="PROSITE" id="PS51257">
    <property type="entry name" value="PROKAR_LIPOPROTEIN"/>
    <property type="match status" value="1"/>
</dbReference>
<dbReference type="RefSeq" id="WP_330937298.1">
    <property type="nucleotide sequence ID" value="NZ_JAZGJU010000008.1"/>
</dbReference>
<reference evidence="1 2" key="1">
    <citation type="submission" date="2024-01" db="EMBL/GenBank/DDBJ databases">
        <title>Whole genome of Chryseobacterium arthrosphaerae NNCa 2741.</title>
        <authorList>
            <person name="Boriskina E.V."/>
            <person name="Gordinskaya N.A."/>
            <person name="Kropotov V.S."/>
            <person name="Alekseeva A.E."/>
            <person name="Makhova M.A."/>
            <person name="Kryazhev D.V."/>
            <person name="Shkurkina I.S."/>
        </authorList>
    </citation>
    <scope>NUCLEOTIDE SEQUENCE [LARGE SCALE GENOMIC DNA]</scope>
    <source>
        <strain evidence="1 2">NNCa 2741</strain>
    </source>
</reference>
<keyword evidence="2" id="KW-1185">Reference proteome</keyword>
<dbReference type="Proteomes" id="UP001350005">
    <property type="component" value="Unassembled WGS sequence"/>
</dbReference>
<name>A0ABU7QWB1_9FLAO</name>